<proteinExistence type="inferred from homology"/>
<evidence type="ECO:0000256" key="2">
    <source>
        <dbReference type="ARBA" id="ARBA00006434"/>
    </source>
</evidence>
<evidence type="ECO:0000256" key="4">
    <source>
        <dbReference type="ARBA" id="ARBA00022692"/>
    </source>
</evidence>
<feature type="transmembrane region" description="Helical" evidence="8">
    <location>
        <begin position="74"/>
        <end position="94"/>
    </location>
</feature>
<dbReference type="InterPro" id="IPR038377">
    <property type="entry name" value="Na/Glc_symporter_sf"/>
</dbReference>
<evidence type="ECO:0000313" key="10">
    <source>
        <dbReference type="Proteomes" id="UP000190285"/>
    </source>
</evidence>
<dbReference type="AlphaFoldDB" id="A0A1T5MDL5"/>
<dbReference type="CDD" id="cd10322">
    <property type="entry name" value="SLC5sbd"/>
    <property type="match status" value="1"/>
</dbReference>
<dbReference type="Gene3D" id="1.20.1730.10">
    <property type="entry name" value="Sodium/glucose cotransporter"/>
    <property type="match status" value="1"/>
</dbReference>
<reference evidence="10" key="1">
    <citation type="submission" date="2017-02" db="EMBL/GenBank/DDBJ databases">
        <authorList>
            <person name="Varghese N."/>
            <person name="Submissions S."/>
        </authorList>
    </citation>
    <scope>NUCLEOTIDE SEQUENCE [LARGE SCALE GENOMIC DNA]</scope>
    <source>
        <strain evidence="10">M1</strain>
    </source>
</reference>
<dbReference type="Pfam" id="PF00474">
    <property type="entry name" value="SSF"/>
    <property type="match status" value="1"/>
</dbReference>
<keyword evidence="10" id="KW-1185">Reference proteome</keyword>
<evidence type="ECO:0000256" key="5">
    <source>
        <dbReference type="ARBA" id="ARBA00022989"/>
    </source>
</evidence>
<organism evidence="9 10">
    <name type="scientific">Maledivibacter halophilus</name>
    <dbReference type="NCBI Taxonomy" id="36842"/>
    <lineage>
        <taxon>Bacteria</taxon>
        <taxon>Bacillati</taxon>
        <taxon>Bacillota</taxon>
        <taxon>Clostridia</taxon>
        <taxon>Peptostreptococcales</taxon>
        <taxon>Caminicellaceae</taxon>
        <taxon>Maledivibacter</taxon>
    </lineage>
</organism>
<keyword evidence="6 8" id="KW-0472">Membrane</keyword>
<dbReference type="GO" id="GO:0005886">
    <property type="term" value="C:plasma membrane"/>
    <property type="evidence" value="ECO:0007669"/>
    <property type="project" value="TreeGrafter"/>
</dbReference>
<dbReference type="STRING" id="36842.SAMN02194393_04513"/>
<evidence type="ECO:0000256" key="6">
    <source>
        <dbReference type="ARBA" id="ARBA00023136"/>
    </source>
</evidence>
<dbReference type="PANTHER" id="PTHR48086:SF7">
    <property type="entry name" value="SODIUM-SOLUTE SYMPORTER-RELATED"/>
    <property type="match status" value="1"/>
</dbReference>
<dbReference type="PANTHER" id="PTHR48086">
    <property type="entry name" value="SODIUM/PROLINE SYMPORTER-RELATED"/>
    <property type="match status" value="1"/>
</dbReference>
<dbReference type="OrthoDB" id="9766407at2"/>
<evidence type="ECO:0000256" key="1">
    <source>
        <dbReference type="ARBA" id="ARBA00004141"/>
    </source>
</evidence>
<feature type="transmembrane region" description="Helical" evidence="8">
    <location>
        <begin position="156"/>
        <end position="176"/>
    </location>
</feature>
<dbReference type="Proteomes" id="UP000190285">
    <property type="component" value="Unassembled WGS sequence"/>
</dbReference>
<dbReference type="InterPro" id="IPR050277">
    <property type="entry name" value="Sodium:Solute_Symporter"/>
</dbReference>
<feature type="transmembrane region" description="Helical" evidence="8">
    <location>
        <begin position="115"/>
        <end position="136"/>
    </location>
</feature>
<comment type="subcellular location">
    <subcellularLocation>
        <location evidence="1">Membrane</location>
        <topology evidence="1">Multi-pass membrane protein</topology>
    </subcellularLocation>
</comment>
<dbReference type="RefSeq" id="WP_079494886.1">
    <property type="nucleotide sequence ID" value="NZ_FUZT01000014.1"/>
</dbReference>
<sequence length="478" mass="50745">MNTTIFFVCFSIYMALMVFIGWRVSRGQSGEDYLIGSRGINVFLIIGTMLATQVGTGSSMGASGFGYTNGWAGLLYGVGGFASIVLVALLFADVRKYGFLTMSEEISFYYGANKYIKSIVSILIYIASVGWLGAHILGGSMYLSWVTGIDLLAAKLITVLGFGIYVTIGGYLAVVWTDAIQSIILFVGFIVVAIMSIPEAGGFEAIRQAVPNDALSFLGIEKYGVIPAISLLIAITVGGLAVPSFRHRIYSGKDVKSVKKGFLWTAGLYAIFAVFPVIIGMSAFTINPSLENSSFAIPFMAMEVLPAGLGMLILIAGLSATMSSGDSDAIAGVTILMTDIYSMVFGKMPDEDKMVRNSRIATVLTLGIAFVMAAGATNITNYIANMISTTLSGLAVASIMGKYWKRATWQGGLAALIGGSICSILATNSGELMELLGDPTIPSLAGAFIACVVVSLMTSENKVSREEALRLIQENRKK</sequence>
<dbReference type="InterPro" id="IPR001734">
    <property type="entry name" value="Na/solute_symporter"/>
</dbReference>
<gene>
    <name evidence="9" type="ORF">SAMN02194393_04513</name>
</gene>
<keyword evidence="3" id="KW-0813">Transport</keyword>
<feature type="transmembrane region" description="Helical" evidence="8">
    <location>
        <begin position="5"/>
        <end position="22"/>
    </location>
</feature>
<dbReference type="PROSITE" id="PS50283">
    <property type="entry name" value="NA_SOLUT_SYMP_3"/>
    <property type="match status" value="1"/>
</dbReference>
<feature type="transmembrane region" description="Helical" evidence="8">
    <location>
        <begin position="439"/>
        <end position="457"/>
    </location>
</feature>
<evidence type="ECO:0000256" key="3">
    <source>
        <dbReference type="ARBA" id="ARBA00022448"/>
    </source>
</evidence>
<feature type="transmembrane region" description="Helical" evidence="8">
    <location>
        <begin position="34"/>
        <end position="54"/>
    </location>
</feature>
<feature type="transmembrane region" description="Helical" evidence="8">
    <location>
        <begin position="223"/>
        <end position="242"/>
    </location>
</feature>
<feature type="transmembrane region" description="Helical" evidence="8">
    <location>
        <begin position="407"/>
        <end position="427"/>
    </location>
</feature>
<name>A0A1T5MDL5_9FIRM</name>
<protein>
    <submittedName>
        <fullName evidence="9">Solute:Na+ symporter, SSS family</fullName>
    </submittedName>
</protein>
<feature type="transmembrane region" description="Helical" evidence="8">
    <location>
        <begin position="183"/>
        <end position="203"/>
    </location>
</feature>
<evidence type="ECO:0000313" key="9">
    <source>
        <dbReference type="EMBL" id="SKC86310.1"/>
    </source>
</evidence>
<dbReference type="GO" id="GO:0022857">
    <property type="term" value="F:transmembrane transporter activity"/>
    <property type="evidence" value="ECO:0007669"/>
    <property type="project" value="InterPro"/>
</dbReference>
<comment type="similarity">
    <text evidence="2 7">Belongs to the sodium:solute symporter (SSF) (TC 2.A.21) family.</text>
</comment>
<evidence type="ECO:0000256" key="7">
    <source>
        <dbReference type="RuleBase" id="RU362091"/>
    </source>
</evidence>
<dbReference type="EMBL" id="FUZT01000014">
    <property type="protein sequence ID" value="SKC86310.1"/>
    <property type="molecule type" value="Genomic_DNA"/>
</dbReference>
<evidence type="ECO:0000256" key="8">
    <source>
        <dbReference type="SAM" id="Phobius"/>
    </source>
</evidence>
<feature type="transmembrane region" description="Helical" evidence="8">
    <location>
        <begin position="357"/>
        <end position="376"/>
    </location>
</feature>
<accession>A0A1T5MDL5</accession>
<keyword evidence="4 8" id="KW-0812">Transmembrane</keyword>
<keyword evidence="5 8" id="KW-1133">Transmembrane helix</keyword>
<feature type="transmembrane region" description="Helical" evidence="8">
    <location>
        <begin position="262"/>
        <end position="284"/>
    </location>
</feature>
<feature type="transmembrane region" description="Helical" evidence="8">
    <location>
        <begin position="296"/>
        <end position="318"/>
    </location>
</feature>